<name>K6H6B4_9BACT</name>
<evidence type="ECO:0000313" key="2">
    <source>
        <dbReference type="Proteomes" id="UP000006272"/>
    </source>
</evidence>
<dbReference type="Proteomes" id="UP000006272">
    <property type="component" value="Unassembled WGS sequence"/>
</dbReference>
<dbReference type="InterPro" id="IPR021558">
    <property type="entry name" value="MazE-like"/>
</dbReference>
<evidence type="ECO:0000313" key="1">
    <source>
        <dbReference type="EMBL" id="EKO38023.1"/>
    </source>
</evidence>
<dbReference type="EMBL" id="ALAO01000305">
    <property type="protein sequence ID" value="EKO38023.1"/>
    <property type="molecule type" value="Genomic_DNA"/>
</dbReference>
<protein>
    <submittedName>
        <fullName evidence="1">Uncharacterized protein</fullName>
    </submittedName>
</protein>
<sequence>MRHACSLHVPAKSGWRVRLVAAGRFRVGLRTAGLRRITLLVPDASLTAVRREARRESLLLASQEDEMRTMDFLESLVEPEDWEA</sequence>
<dbReference type="Pfam" id="PF11455">
    <property type="entry name" value="MazE-like"/>
    <property type="match status" value="1"/>
</dbReference>
<accession>K6H6B4</accession>
<dbReference type="AlphaFoldDB" id="K6H6B4"/>
<dbReference type="PATRIC" id="fig|1206767.3.peg.3214"/>
<organism evidence="1 2">
    <name type="scientific">Solidesulfovibrio magneticus str. Maddingley MBC34</name>
    <dbReference type="NCBI Taxonomy" id="1206767"/>
    <lineage>
        <taxon>Bacteria</taxon>
        <taxon>Pseudomonadati</taxon>
        <taxon>Thermodesulfobacteriota</taxon>
        <taxon>Desulfovibrionia</taxon>
        <taxon>Desulfovibrionales</taxon>
        <taxon>Desulfovibrionaceae</taxon>
        <taxon>Solidesulfovibrio</taxon>
    </lineage>
</organism>
<reference evidence="1 2" key="1">
    <citation type="submission" date="2012-07" db="EMBL/GenBank/DDBJ databases">
        <title>Draft genome sequence of Desulfovibrio magneticus str. Maddingley MBC34 obtained from a metagenomic sequence of a methanogenic enrichment isolated from coal-seam formation water in Victoria, Australia.</title>
        <authorList>
            <person name="Greenfield P."/>
            <person name="Hendry P."/>
            <person name="Li D."/>
            <person name="Rosewarne C.P."/>
            <person name="Tran-Dinh N."/>
            <person name="Elbourne L.D.H."/>
            <person name="Paulsen I.T."/>
            <person name="Midgley D.J."/>
        </authorList>
    </citation>
    <scope>NUCLEOTIDE SEQUENCE [LARGE SCALE GENOMIC DNA]</scope>
    <source>
        <strain evidence="2">Maddingley MBC34</strain>
    </source>
</reference>
<proteinExistence type="predicted"/>
<gene>
    <name evidence="1" type="ORF">B193_3281</name>
</gene>
<comment type="caution">
    <text evidence="1">The sequence shown here is derived from an EMBL/GenBank/DDBJ whole genome shotgun (WGS) entry which is preliminary data.</text>
</comment>